<evidence type="ECO:0000313" key="2">
    <source>
        <dbReference type="Proteomes" id="UP000547209"/>
    </source>
</evidence>
<keyword evidence="2" id="KW-1185">Reference proteome</keyword>
<dbReference type="RefSeq" id="WP_185671195.1">
    <property type="nucleotide sequence ID" value="NZ_JACJVP010000037.1"/>
</dbReference>
<dbReference type="AlphaFoldDB" id="A0A7X0VGP9"/>
<name>A0A7X0VGP9_9BACL</name>
<sequence length="327" mass="35950">MRKIPKPYALLAVAVTAVVGLAIAIIPLFGPEKKAPEHRVTWVWDLDALLAERTGAIIPFLREHRVSTVYVHADAELAKPGMPEKYRAFIAEAREAKIQVHALGGEREWALPDRMQGLRAFLDRVADYNASVPEASRFTGIHLDVEPYLLPKWETDEASVVAGWREMMAAYKDFAHAHGLHAGVDLPFWLDKVKLPDDERTLDAWMLDTADSVALMSYRNRAEGSNGVLSLVKPMMQAAEAARKSDKQVFIGLNVAPDEASSLTFHEEGAGRFRQVADRIAARYTDDPAFGGIAVHDLARWMALEADEGKDIGGKDAGDGAEKEGGV</sequence>
<evidence type="ECO:0008006" key="3">
    <source>
        <dbReference type="Google" id="ProtNLM"/>
    </source>
</evidence>
<protein>
    <recommendedName>
        <fullName evidence="3">Amidase</fullName>
    </recommendedName>
</protein>
<organism evidence="1 2">
    <name type="scientific">Cohnella nanjingensis</name>
    <dbReference type="NCBI Taxonomy" id="1387779"/>
    <lineage>
        <taxon>Bacteria</taxon>
        <taxon>Bacillati</taxon>
        <taxon>Bacillota</taxon>
        <taxon>Bacilli</taxon>
        <taxon>Bacillales</taxon>
        <taxon>Paenibacillaceae</taxon>
        <taxon>Cohnella</taxon>
    </lineage>
</organism>
<evidence type="ECO:0000313" key="1">
    <source>
        <dbReference type="EMBL" id="MBB6673327.1"/>
    </source>
</evidence>
<gene>
    <name evidence="1" type="ORF">H7C19_21860</name>
</gene>
<comment type="caution">
    <text evidence="1">The sequence shown here is derived from an EMBL/GenBank/DDBJ whole genome shotgun (WGS) entry which is preliminary data.</text>
</comment>
<dbReference type="EMBL" id="JACJVP010000037">
    <property type="protein sequence ID" value="MBB6673327.1"/>
    <property type="molecule type" value="Genomic_DNA"/>
</dbReference>
<reference evidence="1 2" key="1">
    <citation type="submission" date="2020-08" db="EMBL/GenBank/DDBJ databases">
        <title>Cohnella phylogeny.</title>
        <authorList>
            <person name="Dunlap C."/>
        </authorList>
    </citation>
    <scope>NUCLEOTIDE SEQUENCE [LARGE SCALE GENOMIC DNA]</scope>
    <source>
        <strain evidence="1 2">DSM 28246</strain>
    </source>
</reference>
<accession>A0A7X0VGP9</accession>
<proteinExistence type="predicted"/>
<dbReference type="Proteomes" id="UP000547209">
    <property type="component" value="Unassembled WGS sequence"/>
</dbReference>